<evidence type="ECO:0000313" key="3">
    <source>
        <dbReference type="Proteomes" id="UP001162131"/>
    </source>
</evidence>
<gene>
    <name evidence="2" type="ORF">BSTOLATCC_MIC27735</name>
</gene>
<dbReference type="AlphaFoldDB" id="A0AAU9JA58"/>
<sequence length="331" mass="37810">MGLIECCFGCFTIFGCRSRMVRFFSFFPPKPASYEIITVNDEPMIFLNKQTDNLIDLPWLKFSVAFLDTEENETIPMLYIKHETAYYTVIFSHGNSADIGIMRNYLIEFSTQLNVSVIVYEYTGYGQSTGKPSEKSLYADIRAAYNHTINNLEIPWDRIILYGHSIGSGPTCDLASEFSVGGIVLQSPIASGLRIFSKKLKKSSKYDLFNNIDKTPFIRCPVFIIHGTLDKEVPIRHGQWLHSKLNLAYPPYWVPGAGHNNIEILHKQEFFSALRKFITDLNKFHKSENSNNYDSLKPLSPKSNRQEASKVAYWPTNSEVTEPQKDNTNIN</sequence>
<dbReference type="InterPro" id="IPR010463">
    <property type="entry name" value="DUF1057"/>
</dbReference>
<proteinExistence type="predicted"/>
<dbReference type="Gene3D" id="3.40.50.1820">
    <property type="entry name" value="alpha/beta hydrolase"/>
    <property type="match status" value="1"/>
</dbReference>
<evidence type="ECO:0000313" key="2">
    <source>
        <dbReference type="EMBL" id="CAG9321167.1"/>
    </source>
</evidence>
<accession>A0AAU9JA58</accession>
<dbReference type="InterPro" id="IPR029058">
    <property type="entry name" value="AB_hydrolase_fold"/>
</dbReference>
<feature type="compositionally biased region" description="Polar residues" evidence="1">
    <location>
        <begin position="315"/>
        <end position="331"/>
    </location>
</feature>
<comment type="caution">
    <text evidence="2">The sequence shown here is derived from an EMBL/GenBank/DDBJ whole genome shotgun (WGS) entry which is preliminary data.</text>
</comment>
<reference evidence="2" key="1">
    <citation type="submission" date="2021-09" db="EMBL/GenBank/DDBJ databases">
        <authorList>
            <consortium name="AG Swart"/>
            <person name="Singh M."/>
            <person name="Singh A."/>
            <person name="Seah K."/>
            <person name="Emmerich C."/>
        </authorList>
    </citation>
    <scope>NUCLEOTIDE SEQUENCE</scope>
    <source>
        <strain evidence="2">ATCC30299</strain>
    </source>
</reference>
<feature type="region of interest" description="Disordered" evidence="1">
    <location>
        <begin position="292"/>
        <end position="331"/>
    </location>
</feature>
<dbReference type="Proteomes" id="UP001162131">
    <property type="component" value="Unassembled WGS sequence"/>
</dbReference>
<dbReference type="EMBL" id="CAJZBQ010000027">
    <property type="protein sequence ID" value="CAG9321167.1"/>
    <property type="molecule type" value="Genomic_DNA"/>
</dbReference>
<protein>
    <recommendedName>
        <fullName evidence="4">Serine aminopeptidase S33 domain-containing protein</fullName>
    </recommendedName>
</protein>
<dbReference type="SUPFAM" id="SSF53474">
    <property type="entry name" value="alpha/beta-Hydrolases"/>
    <property type="match status" value="1"/>
</dbReference>
<keyword evidence="3" id="KW-1185">Reference proteome</keyword>
<evidence type="ECO:0008006" key="4">
    <source>
        <dbReference type="Google" id="ProtNLM"/>
    </source>
</evidence>
<evidence type="ECO:0000256" key="1">
    <source>
        <dbReference type="SAM" id="MobiDB-lite"/>
    </source>
</evidence>
<dbReference type="Pfam" id="PF06342">
    <property type="entry name" value="DUF1057"/>
    <property type="match status" value="1"/>
</dbReference>
<name>A0AAU9JA58_9CILI</name>
<organism evidence="2 3">
    <name type="scientific">Blepharisma stoltei</name>
    <dbReference type="NCBI Taxonomy" id="1481888"/>
    <lineage>
        <taxon>Eukaryota</taxon>
        <taxon>Sar</taxon>
        <taxon>Alveolata</taxon>
        <taxon>Ciliophora</taxon>
        <taxon>Postciliodesmatophora</taxon>
        <taxon>Heterotrichea</taxon>
        <taxon>Heterotrichida</taxon>
        <taxon>Blepharismidae</taxon>
        <taxon>Blepharisma</taxon>
    </lineage>
</organism>
<dbReference type="PANTHER" id="PTHR12277">
    <property type="entry name" value="ALPHA/BETA HYDROLASE DOMAIN-CONTAINING PROTEIN"/>
    <property type="match status" value="1"/>
</dbReference>
<dbReference type="PANTHER" id="PTHR12277:SF81">
    <property type="entry name" value="PROTEIN ABHD13"/>
    <property type="match status" value="1"/>
</dbReference>